<dbReference type="GO" id="GO:0030008">
    <property type="term" value="C:TRAPP complex"/>
    <property type="evidence" value="ECO:0007669"/>
    <property type="project" value="TreeGrafter"/>
</dbReference>
<dbReference type="AlphaFoldDB" id="A0A2S4WMA7"/>
<proteinExistence type="inferred from homology"/>
<dbReference type="VEuPathDB" id="FungiDB:PSTT_00340"/>
<feature type="region of interest" description="Disordered" evidence="2">
    <location>
        <begin position="241"/>
        <end position="269"/>
    </location>
</feature>
<comment type="caution">
    <text evidence="3">The sequence shown here is derived from an EMBL/GenBank/DDBJ whole genome shotgun (WGS) entry which is preliminary data.</text>
</comment>
<evidence type="ECO:0000313" key="3">
    <source>
        <dbReference type="EMBL" id="POW22864.1"/>
    </source>
</evidence>
<dbReference type="Proteomes" id="UP000238274">
    <property type="component" value="Unassembled WGS sequence"/>
</dbReference>
<keyword evidence="4" id="KW-1185">Reference proteome</keyword>
<dbReference type="CDD" id="cd14944">
    <property type="entry name" value="TRAPPC6A_Trs33"/>
    <property type="match status" value="1"/>
</dbReference>
<dbReference type="SUPFAM" id="SSF111126">
    <property type="entry name" value="Ligand-binding domain in the NO signalling and Golgi transport"/>
    <property type="match status" value="1"/>
</dbReference>
<name>A0A2S4WMA7_9BASI</name>
<feature type="region of interest" description="Disordered" evidence="2">
    <location>
        <begin position="191"/>
        <end position="228"/>
    </location>
</feature>
<organism evidence="3 4">
    <name type="scientific">Puccinia striiformis</name>
    <dbReference type="NCBI Taxonomy" id="27350"/>
    <lineage>
        <taxon>Eukaryota</taxon>
        <taxon>Fungi</taxon>
        <taxon>Dikarya</taxon>
        <taxon>Basidiomycota</taxon>
        <taxon>Pucciniomycotina</taxon>
        <taxon>Pucciniomycetes</taxon>
        <taxon>Pucciniales</taxon>
        <taxon>Pucciniaceae</taxon>
        <taxon>Puccinia</taxon>
    </lineage>
</organism>
<evidence type="ECO:0000313" key="4">
    <source>
        <dbReference type="Proteomes" id="UP000238274"/>
    </source>
</evidence>
<dbReference type="InterPro" id="IPR024096">
    <property type="entry name" value="NO_sig/Golgi_transp_ligand-bd"/>
</dbReference>
<dbReference type="VEuPathDB" id="FungiDB:PSHT_00798"/>
<dbReference type="GO" id="GO:0005802">
    <property type="term" value="C:trans-Golgi network"/>
    <property type="evidence" value="ECO:0007669"/>
    <property type="project" value="TreeGrafter"/>
</dbReference>
<reference evidence="3 4" key="1">
    <citation type="submission" date="2017-12" db="EMBL/GenBank/DDBJ databases">
        <title>Gene loss provides genomic basis for host adaptation in cereal stripe rust fungi.</title>
        <authorList>
            <person name="Xia C."/>
        </authorList>
    </citation>
    <scope>NUCLEOTIDE SEQUENCE [LARGE SCALE GENOMIC DNA]</scope>
    <source>
        <strain evidence="3 4">93TX-2</strain>
    </source>
</reference>
<protein>
    <submittedName>
        <fullName evidence="3">Uncharacterized protein</fullName>
    </submittedName>
</protein>
<dbReference type="GO" id="GO:0006888">
    <property type="term" value="P:endoplasmic reticulum to Golgi vesicle-mediated transport"/>
    <property type="evidence" value="ECO:0007669"/>
    <property type="project" value="TreeGrafter"/>
</dbReference>
<dbReference type="InterPro" id="IPR037992">
    <property type="entry name" value="TRAPPC6/Trs33"/>
</dbReference>
<comment type="similarity">
    <text evidence="1">Belongs to the TRAPP small subunits family. BET3 subfamily.</text>
</comment>
<dbReference type="InterPro" id="IPR007194">
    <property type="entry name" value="TRAPP_component"/>
</dbReference>
<dbReference type="Gene3D" id="3.30.1380.20">
    <property type="entry name" value="Trafficking protein particle complex subunit 3"/>
    <property type="match status" value="1"/>
</dbReference>
<feature type="compositionally biased region" description="Polar residues" evidence="2">
    <location>
        <begin position="195"/>
        <end position="211"/>
    </location>
</feature>
<gene>
    <name evidence="3" type="ORF">PSHT_00798</name>
</gene>
<dbReference type="Pfam" id="PF04051">
    <property type="entry name" value="TRAPP"/>
    <property type="match status" value="1"/>
</dbReference>
<dbReference type="EMBL" id="PKSM01000006">
    <property type="protein sequence ID" value="POW22864.1"/>
    <property type="molecule type" value="Genomic_DNA"/>
</dbReference>
<reference evidence="4" key="3">
    <citation type="journal article" date="2018" name="Mol. Plant Microbe Interact.">
        <title>Genome sequence resources for the wheat stripe rust pathogen (Puccinia striiformis f. sp. tritici) and the barley stripe rust pathogen (Puccinia striiformis f. sp. hordei).</title>
        <authorList>
            <person name="Xia C."/>
            <person name="Wang M."/>
            <person name="Yin C."/>
            <person name="Cornejo O.E."/>
            <person name="Hulbert S.H."/>
            <person name="Chen X."/>
        </authorList>
    </citation>
    <scope>NUCLEOTIDE SEQUENCE [LARGE SCALE GENOMIC DNA]</scope>
    <source>
        <strain evidence="4">93TX-2</strain>
    </source>
</reference>
<dbReference type="VEuPathDB" id="FungiDB:PSTT_05206"/>
<accession>A0A2S4WMA7</accession>
<dbReference type="GO" id="GO:0005801">
    <property type="term" value="C:cis-Golgi network"/>
    <property type="evidence" value="ECO:0007669"/>
    <property type="project" value="TreeGrafter"/>
</dbReference>
<sequence>MAPSATTHLYRPPSQVDAHLNDYFLNEMIHTISESAAYSLRTSSDAKRAYQERKRLQLGGTTLKEEDPAGTSITKNLKSELDEAHRIRMDAAGYKVGWSLAERLSKDKPRISKVIPDPLEVIKFICKDIWTAMYNKQVDNLRTNHRGIYVIQDHSYRAFLRVSVPKGYETEMDEICRKMVIFPSAVIRDDDWEESQSQHPANSSHDFTSINDFVPPLSDADPDESTPDVVTSTALVRYNPNQASTSSSFPYTSVPLNPSPGTVPERPDKAKSSLATAYQSVSEKKYEMLETHLFWQKDCFEQESRMRQAADNRRHQLDEATLQQKEKIEKDRLGWEKERYKNERDERVPVAAAEKTQTGRSACCRREMVRTGEECQ</sequence>
<evidence type="ECO:0000256" key="2">
    <source>
        <dbReference type="SAM" id="MobiDB-lite"/>
    </source>
</evidence>
<dbReference type="OrthoDB" id="941624at2759"/>
<reference evidence="4" key="2">
    <citation type="journal article" date="2018" name="BMC Genomics">
        <title>Genomic insights into host adaptation between the wheat stripe rust pathogen (Puccinia striiformis f. sp. tritici) and the barley stripe rust pathogen (Puccinia striiformis f. sp. hordei).</title>
        <authorList>
            <person name="Xia C."/>
            <person name="Wang M."/>
            <person name="Yin C."/>
            <person name="Cornejo O.E."/>
            <person name="Hulbert S.H."/>
            <person name="Chen X."/>
        </authorList>
    </citation>
    <scope>NUCLEOTIDE SEQUENCE [LARGE SCALE GENOMIC DNA]</scope>
    <source>
        <strain evidence="4">93TX-2</strain>
    </source>
</reference>
<dbReference type="PANTHER" id="PTHR12817:SF0">
    <property type="entry name" value="GEO08327P1"/>
    <property type="match status" value="1"/>
</dbReference>
<feature type="compositionally biased region" description="Polar residues" evidence="2">
    <location>
        <begin position="241"/>
        <end position="260"/>
    </location>
</feature>
<dbReference type="PANTHER" id="PTHR12817">
    <property type="entry name" value="TRAFFICKING PROTEIN PARTICLE COMPLEX SUBUNIT 6B"/>
    <property type="match status" value="1"/>
</dbReference>
<evidence type="ECO:0000256" key="1">
    <source>
        <dbReference type="ARBA" id="ARBA00006218"/>
    </source>
</evidence>